<proteinExistence type="predicted"/>
<feature type="region of interest" description="Disordered" evidence="1">
    <location>
        <begin position="1"/>
        <end position="94"/>
    </location>
</feature>
<sequence>MSETTTGSARRFSGEDEESEDEDPWTDPWQWQRPPPHTRRSSSVYSDAARELKFFDEQDLHSRNPFVDEDQEEPKKLHSPRHVEKDQEPRKQDLELQVRNALRQSHSTTGNSELTHPPKAYSVLSRTFSLTPSDSAYRLSWLHSRAAQDDDEDRKMQRAWRGVDRGFWDGSGLWIRFCLRNADDHDARHGNGNSTYDDVAIGGASESCTTTQQDGERLWQRNALRRF</sequence>
<feature type="compositionally biased region" description="Basic and acidic residues" evidence="1">
    <location>
        <begin position="73"/>
        <end position="94"/>
    </location>
</feature>
<protein>
    <submittedName>
        <fullName evidence="2">Uncharacterized protein</fullName>
    </submittedName>
</protein>
<reference evidence="2 3" key="1">
    <citation type="journal article" date="2012" name="PLoS Pathog.">
        <title>Diverse lifestyles and strategies of plant pathogenesis encoded in the genomes of eighteen Dothideomycetes fungi.</title>
        <authorList>
            <person name="Ohm R.A."/>
            <person name="Feau N."/>
            <person name="Henrissat B."/>
            <person name="Schoch C.L."/>
            <person name="Horwitz B.A."/>
            <person name="Barry K.W."/>
            <person name="Condon B.J."/>
            <person name="Copeland A.C."/>
            <person name="Dhillon B."/>
            <person name="Glaser F."/>
            <person name="Hesse C.N."/>
            <person name="Kosti I."/>
            <person name="LaButti K."/>
            <person name="Lindquist E.A."/>
            <person name="Lucas S."/>
            <person name="Salamov A.A."/>
            <person name="Bradshaw R.E."/>
            <person name="Ciuffetti L."/>
            <person name="Hamelin R.C."/>
            <person name="Kema G.H.J."/>
            <person name="Lawrence C."/>
            <person name="Scott J.A."/>
            <person name="Spatafora J.W."/>
            <person name="Turgeon B.G."/>
            <person name="de Wit P.J.G.M."/>
            <person name="Zhong S."/>
            <person name="Goodwin S.B."/>
            <person name="Grigoriev I.V."/>
        </authorList>
    </citation>
    <scope>NUCLEOTIDE SEQUENCE [LARGE SCALE GENOMIC DNA]</scope>
    <source>
        <strain evidence="2 3">CIRAD86</strain>
    </source>
</reference>
<evidence type="ECO:0000256" key="1">
    <source>
        <dbReference type="SAM" id="MobiDB-lite"/>
    </source>
</evidence>
<feature type="compositionally biased region" description="Basic and acidic residues" evidence="1">
    <location>
        <begin position="48"/>
        <end position="62"/>
    </location>
</feature>
<feature type="compositionally biased region" description="Acidic residues" evidence="1">
    <location>
        <begin position="15"/>
        <end position="25"/>
    </location>
</feature>
<evidence type="ECO:0000313" key="2">
    <source>
        <dbReference type="EMBL" id="EME83098.1"/>
    </source>
</evidence>
<name>M3B129_PSEFD</name>
<accession>M3B129</accession>
<keyword evidence="3" id="KW-1185">Reference proteome</keyword>
<gene>
    <name evidence="2" type="ORF">MYCFIDRAFT_80655</name>
</gene>
<dbReference type="OrthoDB" id="10620828at2759"/>
<dbReference type="VEuPathDB" id="FungiDB:MYCFIDRAFT_80655"/>
<dbReference type="EMBL" id="KB446558">
    <property type="protein sequence ID" value="EME83098.1"/>
    <property type="molecule type" value="Genomic_DNA"/>
</dbReference>
<dbReference type="AlphaFoldDB" id="M3B129"/>
<dbReference type="GeneID" id="19341738"/>
<organism evidence="2 3">
    <name type="scientific">Pseudocercospora fijiensis (strain CIRAD86)</name>
    <name type="common">Black leaf streak disease fungus</name>
    <name type="synonym">Mycosphaerella fijiensis</name>
    <dbReference type="NCBI Taxonomy" id="383855"/>
    <lineage>
        <taxon>Eukaryota</taxon>
        <taxon>Fungi</taxon>
        <taxon>Dikarya</taxon>
        <taxon>Ascomycota</taxon>
        <taxon>Pezizomycotina</taxon>
        <taxon>Dothideomycetes</taxon>
        <taxon>Dothideomycetidae</taxon>
        <taxon>Mycosphaerellales</taxon>
        <taxon>Mycosphaerellaceae</taxon>
        <taxon>Pseudocercospora</taxon>
    </lineage>
</organism>
<dbReference type="RefSeq" id="XP_007926012.1">
    <property type="nucleotide sequence ID" value="XM_007927821.1"/>
</dbReference>
<dbReference type="Proteomes" id="UP000016932">
    <property type="component" value="Unassembled WGS sequence"/>
</dbReference>
<dbReference type="HOGENOM" id="CLU_1220150_0_0_1"/>
<dbReference type="KEGG" id="pfj:MYCFIDRAFT_80655"/>
<evidence type="ECO:0000313" key="3">
    <source>
        <dbReference type="Proteomes" id="UP000016932"/>
    </source>
</evidence>